<evidence type="ECO:0000256" key="2">
    <source>
        <dbReference type="ARBA" id="ARBA00023002"/>
    </source>
</evidence>
<sequence>MRVIDAVRYNIRDNEAADEWANLLPPRGHIVYVDDTFTTNPKAFTVTLFHQLKCLDIIRQEYVVVPPPQEPTHLARHCMNYLRQTILCRPNLRLEPAINEGGIAERNYDTVCHDWTRVYEEAERNQKAFTDHRKREAVVY</sequence>
<evidence type="ECO:0000256" key="1">
    <source>
        <dbReference type="ARBA" id="ARBA00004685"/>
    </source>
</evidence>
<comment type="similarity">
    <text evidence="3">Belongs to the ustYa family.</text>
</comment>
<keyword evidence="5" id="KW-1185">Reference proteome</keyword>
<dbReference type="AlphaFoldDB" id="A0A8H5H7P3"/>
<name>A0A8H5H7P3_9AGAR</name>
<gene>
    <name evidence="4" type="ORF">D9757_009145</name>
</gene>
<organism evidence="4 5">
    <name type="scientific">Collybiopsis confluens</name>
    <dbReference type="NCBI Taxonomy" id="2823264"/>
    <lineage>
        <taxon>Eukaryota</taxon>
        <taxon>Fungi</taxon>
        <taxon>Dikarya</taxon>
        <taxon>Basidiomycota</taxon>
        <taxon>Agaricomycotina</taxon>
        <taxon>Agaricomycetes</taxon>
        <taxon>Agaricomycetidae</taxon>
        <taxon>Agaricales</taxon>
        <taxon>Marasmiineae</taxon>
        <taxon>Omphalotaceae</taxon>
        <taxon>Collybiopsis</taxon>
    </lineage>
</organism>
<evidence type="ECO:0000256" key="3">
    <source>
        <dbReference type="ARBA" id="ARBA00035112"/>
    </source>
</evidence>
<evidence type="ECO:0000313" key="4">
    <source>
        <dbReference type="EMBL" id="KAF5378252.1"/>
    </source>
</evidence>
<dbReference type="EMBL" id="JAACJN010000078">
    <property type="protein sequence ID" value="KAF5378252.1"/>
    <property type="molecule type" value="Genomic_DNA"/>
</dbReference>
<keyword evidence="2" id="KW-0560">Oxidoreductase</keyword>
<dbReference type="Pfam" id="PF11807">
    <property type="entry name" value="UstYa"/>
    <property type="match status" value="1"/>
</dbReference>
<dbReference type="OrthoDB" id="3687641at2759"/>
<comment type="pathway">
    <text evidence="1">Mycotoxin biosynthesis.</text>
</comment>
<comment type="caution">
    <text evidence="4">The sequence shown here is derived from an EMBL/GenBank/DDBJ whole genome shotgun (WGS) entry which is preliminary data.</text>
</comment>
<dbReference type="GO" id="GO:0016491">
    <property type="term" value="F:oxidoreductase activity"/>
    <property type="evidence" value="ECO:0007669"/>
    <property type="project" value="UniProtKB-KW"/>
</dbReference>
<dbReference type="GO" id="GO:0043386">
    <property type="term" value="P:mycotoxin biosynthetic process"/>
    <property type="evidence" value="ECO:0007669"/>
    <property type="project" value="InterPro"/>
</dbReference>
<dbReference type="Proteomes" id="UP000518752">
    <property type="component" value="Unassembled WGS sequence"/>
</dbReference>
<accession>A0A8H5H7P3</accession>
<dbReference type="PANTHER" id="PTHR33365">
    <property type="entry name" value="YALI0B05434P"/>
    <property type="match status" value="1"/>
</dbReference>
<proteinExistence type="inferred from homology"/>
<dbReference type="InterPro" id="IPR021765">
    <property type="entry name" value="UstYa-like"/>
</dbReference>
<protein>
    <submittedName>
        <fullName evidence="4">Uncharacterized protein</fullName>
    </submittedName>
</protein>
<evidence type="ECO:0000313" key="5">
    <source>
        <dbReference type="Proteomes" id="UP000518752"/>
    </source>
</evidence>
<dbReference type="PANTHER" id="PTHR33365:SF11">
    <property type="entry name" value="TAT PATHWAY SIGNAL SEQUENCE"/>
    <property type="match status" value="1"/>
</dbReference>
<reference evidence="4 5" key="1">
    <citation type="journal article" date="2020" name="ISME J.">
        <title>Uncovering the hidden diversity of litter-decomposition mechanisms in mushroom-forming fungi.</title>
        <authorList>
            <person name="Floudas D."/>
            <person name="Bentzer J."/>
            <person name="Ahren D."/>
            <person name="Johansson T."/>
            <person name="Persson P."/>
            <person name="Tunlid A."/>
        </authorList>
    </citation>
    <scope>NUCLEOTIDE SEQUENCE [LARGE SCALE GENOMIC DNA]</scope>
    <source>
        <strain evidence="4 5">CBS 406.79</strain>
    </source>
</reference>